<dbReference type="EMBL" id="JBHTBR010000005">
    <property type="protein sequence ID" value="MFC7292568.1"/>
    <property type="molecule type" value="Genomic_DNA"/>
</dbReference>
<dbReference type="InterPro" id="IPR036366">
    <property type="entry name" value="PGBDSf"/>
</dbReference>
<feature type="signal peptide" evidence="1">
    <location>
        <begin position="1"/>
        <end position="21"/>
    </location>
</feature>
<evidence type="ECO:0000259" key="2">
    <source>
        <dbReference type="Pfam" id="PF01471"/>
    </source>
</evidence>
<organism evidence="3 4">
    <name type="scientific">Hirschia litorea</name>
    <dbReference type="NCBI Taxonomy" id="1199156"/>
    <lineage>
        <taxon>Bacteria</taxon>
        <taxon>Pseudomonadati</taxon>
        <taxon>Pseudomonadota</taxon>
        <taxon>Alphaproteobacteria</taxon>
        <taxon>Hyphomonadales</taxon>
        <taxon>Hyphomonadaceae</taxon>
        <taxon>Hirschia</taxon>
    </lineage>
</organism>
<evidence type="ECO:0000313" key="4">
    <source>
        <dbReference type="Proteomes" id="UP001596492"/>
    </source>
</evidence>
<keyword evidence="4" id="KW-1185">Reference proteome</keyword>
<evidence type="ECO:0000313" key="3">
    <source>
        <dbReference type="EMBL" id="MFC7292568.1"/>
    </source>
</evidence>
<dbReference type="InterPro" id="IPR002477">
    <property type="entry name" value="Peptidoglycan-bd-like"/>
</dbReference>
<gene>
    <name evidence="3" type="ORF">ACFQS8_13130</name>
</gene>
<protein>
    <submittedName>
        <fullName evidence="3">Peptidoglycan-binding protein</fullName>
    </submittedName>
</protein>
<feature type="domain" description="Peptidoglycan binding-like" evidence="2">
    <location>
        <begin position="261"/>
        <end position="316"/>
    </location>
</feature>
<reference evidence="4" key="1">
    <citation type="journal article" date="2019" name="Int. J. Syst. Evol. Microbiol.">
        <title>The Global Catalogue of Microorganisms (GCM) 10K type strain sequencing project: providing services to taxonomists for standard genome sequencing and annotation.</title>
        <authorList>
            <consortium name="The Broad Institute Genomics Platform"/>
            <consortium name="The Broad Institute Genome Sequencing Center for Infectious Disease"/>
            <person name="Wu L."/>
            <person name="Ma J."/>
        </authorList>
    </citation>
    <scope>NUCLEOTIDE SEQUENCE [LARGE SCALE GENOMIC DNA]</scope>
    <source>
        <strain evidence="4">CCUG 51308</strain>
    </source>
</reference>
<dbReference type="RefSeq" id="WP_382168102.1">
    <property type="nucleotide sequence ID" value="NZ_JBHTBR010000005.1"/>
</dbReference>
<dbReference type="SUPFAM" id="SSF47090">
    <property type="entry name" value="PGBD-like"/>
    <property type="match status" value="1"/>
</dbReference>
<evidence type="ECO:0000256" key="1">
    <source>
        <dbReference type="SAM" id="SignalP"/>
    </source>
</evidence>
<proteinExistence type="predicted"/>
<feature type="chain" id="PRO_5045968149" evidence="1">
    <location>
        <begin position="22"/>
        <end position="491"/>
    </location>
</feature>
<name>A0ABW2IN18_9PROT</name>
<dbReference type="Proteomes" id="UP001596492">
    <property type="component" value="Unassembled WGS sequence"/>
</dbReference>
<comment type="caution">
    <text evidence="3">The sequence shown here is derived from an EMBL/GenBank/DDBJ whole genome shotgun (WGS) entry which is preliminary data.</text>
</comment>
<keyword evidence="1" id="KW-0732">Signal</keyword>
<dbReference type="InterPro" id="IPR036365">
    <property type="entry name" value="PGBD-like_sf"/>
</dbReference>
<dbReference type="Gene3D" id="1.10.101.10">
    <property type="entry name" value="PGBD-like superfamily/PGBD"/>
    <property type="match status" value="1"/>
</dbReference>
<sequence>MNKKLLAAVAVVVGFAGNANAGGFSSYNPMGDLPDAQAGQCFARIAIPAQYEKVPETVVVEEAYERLSARAPEFGPSTVDVKVKDEGVRYVVRQPVYETQTEQVMVKPGHERLAITPAKFETVTETVVISEARKVWKAGSNLSSHRKIDEKTGQVYCLVEIPAKTRTITRRVLVQPEQVSRVPVNAEYVTVQKQVLVDRGGVEEVPTPAEFKTIPTQELLTPARTESTMSQARMDTVERNVLRAPERFEWVEVLCDTNANSSSISDLQRALKDRGYYMGPIDGVIGPQTENAVRKFQSANGLPHQGFVTMETLRMLGLSGGMVQQSYSQSYQSEPAYTAPVQSHETQTYSEPSYTAPAHSAPEQRYYKPEIMPHSAPIEDGSAIRRDGSQTSVQGSHFKEAHSRSQSMAAEFDAKASAMTGRQAANQLLAQGGQSYTSVQGVMTEADLQNVQHEVANVGTSIQQATPLTTQTRFQRPAQYSVRNRLNWDDK</sequence>
<accession>A0ABW2IN18</accession>
<dbReference type="Pfam" id="PF01471">
    <property type="entry name" value="PG_binding_1"/>
    <property type="match status" value="1"/>
</dbReference>